<organism evidence="1 2">
    <name type="scientific">Chryseobacterium taklimakanense</name>
    <dbReference type="NCBI Taxonomy" id="536441"/>
    <lineage>
        <taxon>Bacteria</taxon>
        <taxon>Pseudomonadati</taxon>
        <taxon>Bacteroidota</taxon>
        <taxon>Flavobacteriia</taxon>
        <taxon>Flavobacteriales</taxon>
        <taxon>Weeksellaceae</taxon>
        <taxon>Chryseobacterium group</taxon>
        <taxon>Chryseobacterium</taxon>
    </lineage>
</organism>
<evidence type="ECO:0000313" key="1">
    <source>
        <dbReference type="EMBL" id="SNV38373.1"/>
    </source>
</evidence>
<reference evidence="1 2" key="1">
    <citation type="submission" date="2017-06" db="EMBL/GenBank/DDBJ databases">
        <authorList>
            <consortium name="Pathogen Informatics"/>
        </authorList>
    </citation>
    <scope>NUCLEOTIDE SEQUENCE [LARGE SCALE GENOMIC DNA]</scope>
    <source>
        <strain evidence="1 2">NCTC13490</strain>
    </source>
</reference>
<dbReference type="EMBL" id="LT906465">
    <property type="protein sequence ID" value="SNV38373.1"/>
    <property type="molecule type" value="Genomic_DNA"/>
</dbReference>
<dbReference type="Pfam" id="PF13852">
    <property type="entry name" value="DUF4197"/>
    <property type="match status" value="1"/>
</dbReference>
<dbReference type="Proteomes" id="UP000215196">
    <property type="component" value="Chromosome 1"/>
</dbReference>
<evidence type="ECO:0008006" key="3">
    <source>
        <dbReference type="Google" id="ProtNLM"/>
    </source>
</evidence>
<name>A0A239WWQ0_9FLAO</name>
<dbReference type="PROSITE" id="PS51257">
    <property type="entry name" value="PROKAR_LIPOPROTEIN"/>
    <property type="match status" value="1"/>
</dbReference>
<proteinExistence type="predicted"/>
<dbReference type="AlphaFoldDB" id="A0A239WWQ0"/>
<dbReference type="InterPro" id="IPR025245">
    <property type="entry name" value="DUF4197"/>
</dbReference>
<dbReference type="RefSeq" id="WP_258454517.1">
    <property type="nucleotide sequence ID" value="NZ_LT906465.1"/>
</dbReference>
<dbReference type="KEGG" id="ctak:4412677_00778"/>
<evidence type="ECO:0000313" key="2">
    <source>
        <dbReference type="Proteomes" id="UP000215196"/>
    </source>
</evidence>
<gene>
    <name evidence="1" type="ORF">SAMEA4412677_00778</name>
</gene>
<protein>
    <recommendedName>
        <fullName evidence="3">DUF4197 family protein</fullName>
    </recommendedName>
</protein>
<sequence length="230" mass="24530">MKIKTVLVSTLAVAALGTTTQSCLALATSSIGLSILKQILLGGISKGLGIFGNKNAFLQNDLVLKALPENLRGVYNVLDKIAPSLTTKGKDYIAQAAAYTVNISEPILKNAVNSLTAEDVNRVANGGSGAATQLLKEKTAHQIMLAIQPKVDEKLNEFGIVRSINMALDGNSILGGIFGNQTNTGSTNLSKLASEQMVNGLFTSLKITKNKTKCSCWTRCKRNKSEKRYL</sequence>
<keyword evidence="2" id="KW-1185">Reference proteome</keyword>
<accession>A0A239WWQ0</accession>